<feature type="transmembrane region" description="Helical" evidence="1">
    <location>
        <begin position="30"/>
        <end position="49"/>
    </location>
</feature>
<protein>
    <submittedName>
        <fullName evidence="2">Uncharacterized protein</fullName>
    </submittedName>
</protein>
<reference evidence="2" key="2">
    <citation type="submission" date="2022-06" db="UniProtKB">
        <authorList>
            <consortium name="EnsemblMetazoa"/>
        </authorList>
    </citation>
    <scope>IDENTIFICATION</scope>
    <source>
        <strain evidence="2">DF5081</strain>
    </source>
</reference>
<dbReference type="Pfam" id="PF10318">
    <property type="entry name" value="7TM_GPCR_Srh"/>
    <property type="match status" value="1"/>
</dbReference>
<proteinExistence type="predicted"/>
<feature type="transmembrane region" description="Helical" evidence="1">
    <location>
        <begin position="139"/>
        <end position="163"/>
    </location>
</feature>
<dbReference type="PANTHER" id="PTHR22941">
    <property type="entry name" value="SERPENTINE RECEPTOR"/>
    <property type="match status" value="1"/>
</dbReference>
<feature type="transmembrane region" description="Helical" evidence="1">
    <location>
        <begin position="88"/>
        <end position="118"/>
    </location>
</feature>
<keyword evidence="1" id="KW-1133">Transmembrane helix</keyword>
<accession>A0A8R1HPP4</accession>
<keyword evidence="1" id="KW-0812">Transmembrane</keyword>
<reference evidence="3" key="1">
    <citation type="submission" date="2010-08" db="EMBL/GenBank/DDBJ databases">
        <authorList>
            <consortium name="Caenorhabditis japonica Sequencing Consortium"/>
            <person name="Wilson R.K."/>
        </authorList>
    </citation>
    <scope>NUCLEOTIDE SEQUENCE [LARGE SCALE GENOMIC DNA]</scope>
    <source>
        <strain evidence="3">DF5081</strain>
    </source>
</reference>
<evidence type="ECO:0000256" key="1">
    <source>
        <dbReference type="SAM" id="Phobius"/>
    </source>
</evidence>
<keyword evidence="1" id="KW-0472">Membrane</keyword>
<dbReference type="AlphaFoldDB" id="A0A8R1HPP4"/>
<evidence type="ECO:0000313" key="3">
    <source>
        <dbReference type="Proteomes" id="UP000005237"/>
    </source>
</evidence>
<name>A0A8R1HPP4_CAEJA</name>
<feature type="transmembrane region" description="Helical" evidence="1">
    <location>
        <begin position="169"/>
        <end position="192"/>
    </location>
</feature>
<dbReference type="InterPro" id="IPR019422">
    <property type="entry name" value="7TM_GPCR_serpentine_rcpt_Srh"/>
</dbReference>
<evidence type="ECO:0000313" key="2">
    <source>
        <dbReference type="EnsemblMetazoa" id="CJA08125.1"/>
    </source>
</evidence>
<organism evidence="2 3">
    <name type="scientific">Caenorhabditis japonica</name>
    <dbReference type="NCBI Taxonomy" id="281687"/>
    <lineage>
        <taxon>Eukaryota</taxon>
        <taxon>Metazoa</taxon>
        <taxon>Ecdysozoa</taxon>
        <taxon>Nematoda</taxon>
        <taxon>Chromadorea</taxon>
        <taxon>Rhabditida</taxon>
        <taxon>Rhabditina</taxon>
        <taxon>Rhabditomorpha</taxon>
        <taxon>Rhabditoidea</taxon>
        <taxon>Rhabditidae</taxon>
        <taxon>Peloderinae</taxon>
        <taxon>Caenorhabditis</taxon>
    </lineage>
</organism>
<dbReference type="InterPro" id="IPR053220">
    <property type="entry name" value="Nematode_rcpt-like_serp_H"/>
</dbReference>
<dbReference type="PANTHER" id="PTHR22941:SF302">
    <property type="entry name" value="SERPENTINE RECEPTOR, CLASS H"/>
    <property type="match status" value="1"/>
</dbReference>
<keyword evidence="3" id="KW-1185">Reference proteome</keyword>
<dbReference type="EnsemblMetazoa" id="CJA08125.1">
    <property type="protein sequence ID" value="CJA08125.1"/>
    <property type="gene ID" value="WBGene00127329"/>
</dbReference>
<dbReference type="OMA" id="VIFNTHC"/>
<dbReference type="Proteomes" id="UP000005237">
    <property type="component" value="Unassembled WGS sequence"/>
</dbReference>
<sequence>MGSSLVSLFENRSSAIGENRFRMSRKGLRLVHNGVNWSVCVLYSVPVFANLPDQASTKMELLGDLPCPTEEFFTADVFIFVSAYNWKMYMTLATVCITAFLGVQIVFFIGCCMYYLYFKKTPTTSLQTRNRQKVFLRGSIAQGVVPLICLLIPVVYCSTSIVLNYYNSAINNLMVLMFSTHGFFTEIVILMVHRPYRRFILQLAGRKMSML</sequence>